<organism evidence="4 5">
    <name type="scientific">Paucilactobacillus suebicus DSM 5007 = KCTC 3549</name>
    <dbReference type="NCBI Taxonomy" id="1423807"/>
    <lineage>
        <taxon>Bacteria</taxon>
        <taxon>Bacillati</taxon>
        <taxon>Bacillota</taxon>
        <taxon>Bacilli</taxon>
        <taxon>Lactobacillales</taxon>
        <taxon>Lactobacillaceae</taxon>
        <taxon>Paucilactobacillus</taxon>
    </lineage>
</organism>
<evidence type="ECO:0008006" key="6">
    <source>
        <dbReference type="Google" id="ProtNLM"/>
    </source>
</evidence>
<feature type="signal peptide" evidence="3">
    <location>
        <begin position="1"/>
        <end position="21"/>
    </location>
</feature>
<feature type="transmembrane region" description="Helical" evidence="2">
    <location>
        <begin position="214"/>
        <end position="235"/>
    </location>
</feature>
<gene>
    <name evidence="4" type="ORF">FD16_GL001964</name>
</gene>
<keyword evidence="5" id="KW-1185">Reference proteome</keyword>
<dbReference type="AlphaFoldDB" id="A0A0R1W5L1"/>
<comment type="caution">
    <text evidence="4">The sequence shown here is derived from an EMBL/GenBank/DDBJ whole genome shotgun (WGS) entry which is preliminary data.</text>
</comment>
<reference evidence="4 5" key="1">
    <citation type="journal article" date="2015" name="Genome Announc.">
        <title>Expanding the biotechnology potential of lactobacilli through comparative genomics of 213 strains and associated genera.</title>
        <authorList>
            <person name="Sun Z."/>
            <person name="Harris H.M."/>
            <person name="McCann A."/>
            <person name="Guo C."/>
            <person name="Argimon S."/>
            <person name="Zhang W."/>
            <person name="Yang X."/>
            <person name="Jeffery I.B."/>
            <person name="Cooney J.C."/>
            <person name="Kagawa T.F."/>
            <person name="Liu W."/>
            <person name="Song Y."/>
            <person name="Salvetti E."/>
            <person name="Wrobel A."/>
            <person name="Rasinkangas P."/>
            <person name="Parkhill J."/>
            <person name="Rea M.C."/>
            <person name="O'Sullivan O."/>
            <person name="Ritari J."/>
            <person name="Douillard F.P."/>
            <person name="Paul Ross R."/>
            <person name="Yang R."/>
            <person name="Briner A.E."/>
            <person name="Felis G.E."/>
            <person name="de Vos W.M."/>
            <person name="Barrangou R."/>
            <person name="Klaenhammer T.R."/>
            <person name="Caufield P.W."/>
            <person name="Cui Y."/>
            <person name="Zhang H."/>
            <person name="O'Toole P.W."/>
        </authorList>
    </citation>
    <scope>NUCLEOTIDE SEQUENCE [LARGE SCALE GENOMIC DNA]</scope>
    <source>
        <strain evidence="4 5">DSM 5007</strain>
    </source>
</reference>
<keyword evidence="2" id="KW-0812">Transmembrane</keyword>
<keyword evidence="2" id="KW-0472">Membrane</keyword>
<feature type="compositionally biased region" description="Polar residues" evidence="1">
    <location>
        <begin position="97"/>
        <end position="109"/>
    </location>
</feature>
<feature type="chain" id="PRO_5006412547" description="Gram-positive cocci surface proteins LPxTG domain-containing protein" evidence="3">
    <location>
        <begin position="22"/>
        <end position="240"/>
    </location>
</feature>
<sequence>MLVILSSFLFVMLIGFSVVHADASEQSVDNSSSTVVSDSSSTQVVSKARSAAPVYVTQSNYYNNLDETDGTTDDSSSAQTENTDTSKTSVKDVPVTVKNNSNGEATISVTPPKVKPVNANALSPKPTNLNNCANEEIKSKFETTTNLENNTALNQNNSFDKLTANTQQSNTSGDQYQKVIVQNPEPTKTVQKSTHALYSPAKQQIVGTKKNKPYFAMITISTLLIVVVGGTVMIIKKTTD</sequence>
<accession>A0A0R1W5L1</accession>
<proteinExistence type="predicted"/>
<keyword evidence="2" id="KW-1133">Transmembrane helix</keyword>
<dbReference type="EMBL" id="AZGF01000005">
    <property type="protein sequence ID" value="KRM12786.1"/>
    <property type="molecule type" value="Genomic_DNA"/>
</dbReference>
<name>A0A0R1W5L1_9LACO</name>
<dbReference type="PATRIC" id="fig|1423807.3.peg.2017"/>
<dbReference type="Proteomes" id="UP000051820">
    <property type="component" value="Unassembled WGS sequence"/>
</dbReference>
<feature type="compositionally biased region" description="Low complexity" evidence="1">
    <location>
        <begin position="27"/>
        <end position="46"/>
    </location>
</feature>
<evidence type="ECO:0000256" key="3">
    <source>
        <dbReference type="SAM" id="SignalP"/>
    </source>
</evidence>
<evidence type="ECO:0000256" key="1">
    <source>
        <dbReference type="SAM" id="MobiDB-lite"/>
    </source>
</evidence>
<protein>
    <recommendedName>
        <fullName evidence="6">Gram-positive cocci surface proteins LPxTG domain-containing protein</fullName>
    </recommendedName>
</protein>
<feature type="compositionally biased region" description="Polar residues" evidence="1">
    <location>
        <begin position="78"/>
        <end position="88"/>
    </location>
</feature>
<feature type="region of interest" description="Disordered" evidence="1">
    <location>
        <begin position="63"/>
        <end position="112"/>
    </location>
</feature>
<evidence type="ECO:0000313" key="4">
    <source>
        <dbReference type="EMBL" id="KRM12786.1"/>
    </source>
</evidence>
<evidence type="ECO:0000313" key="5">
    <source>
        <dbReference type="Proteomes" id="UP000051820"/>
    </source>
</evidence>
<keyword evidence="3" id="KW-0732">Signal</keyword>
<evidence type="ECO:0000256" key="2">
    <source>
        <dbReference type="SAM" id="Phobius"/>
    </source>
</evidence>
<feature type="region of interest" description="Disordered" evidence="1">
    <location>
        <begin position="27"/>
        <end position="49"/>
    </location>
</feature>